<evidence type="ECO:0000256" key="1">
    <source>
        <dbReference type="SAM" id="Coils"/>
    </source>
</evidence>
<dbReference type="Pfam" id="PF04420">
    <property type="entry name" value="CHD5"/>
    <property type="match status" value="1"/>
</dbReference>
<dbReference type="InterPro" id="IPR028945">
    <property type="entry name" value="Get1"/>
</dbReference>
<feature type="non-terminal residue" evidence="3">
    <location>
        <position position="77"/>
    </location>
</feature>
<reference evidence="3 4" key="1">
    <citation type="journal article" date="2018" name="MBio">
        <title>Comparative Genomics Reveals the Core Gene Toolbox for the Fungus-Insect Symbiosis.</title>
        <authorList>
            <person name="Wang Y."/>
            <person name="Stata M."/>
            <person name="Wang W."/>
            <person name="Stajich J.E."/>
            <person name="White M.M."/>
            <person name="Moncalvo J.M."/>
        </authorList>
    </citation>
    <scope>NUCLEOTIDE SEQUENCE [LARGE SCALE GENOMIC DNA]</scope>
    <source>
        <strain evidence="3 4">AUS-77-4</strain>
    </source>
</reference>
<protein>
    <submittedName>
        <fullName evidence="3">Uncharacterized protein</fullName>
    </submittedName>
</protein>
<dbReference type="Gene3D" id="1.10.287.660">
    <property type="entry name" value="Helix hairpin bin"/>
    <property type="match status" value="1"/>
</dbReference>
<dbReference type="AlphaFoldDB" id="A0A2T9Y1E1"/>
<dbReference type="EMBL" id="MBFT01000958">
    <property type="protein sequence ID" value="PVU86169.1"/>
    <property type="molecule type" value="Genomic_DNA"/>
</dbReference>
<sequence length="77" mass="9031">MNVCIGLGILFIELLFGIIGFIGYNQTSDMIYKLWCRIVSDTRAKEREETKREIQKLRSEIRTISSVDEFSKWAKLK</sequence>
<evidence type="ECO:0000313" key="4">
    <source>
        <dbReference type="Proteomes" id="UP000245699"/>
    </source>
</evidence>
<dbReference type="InterPro" id="IPR029012">
    <property type="entry name" value="Helix_hairpin_bin_sf"/>
</dbReference>
<dbReference type="Proteomes" id="UP000245699">
    <property type="component" value="Unassembled WGS sequence"/>
</dbReference>
<keyword evidence="2" id="KW-0812">Transmembrane</keyword>
<name>A0A2T9Y1E1_9FUNG</name>
<gene>
    <name evidence="3" type="ORF">BB559_006619</name>
</gene>
<evidence type="ECO:0000313" key="3">
    <source>
        <dbReference type="EMBL" id="PVU86169.1"/>
    </source>
</evidence>
<keyword evidence="2" id="KW-1133">Transmembrane helix</keyword>
<comment type="caution">
    <text evidence="3">The sequence shown here is derived from an EMBL/GenBank/DDBJ whole genome shotgun (WGS) entry which is preliminary data.</text>
</comment>
<dbReference type="OrthoDB" id="69461at2759"/>
<keyword evidence="4" id="KW-1185">Reference proteome</keyword>
<feature type="coiled-coil region" evidence="1">
    <location>
        <begin position="40"/>
        <end position="67"/>
    </location>
</feature>
<proteinExistence type="predicted"/>
<accession>A0A2T9Y1E1</accession>
<dbReference type="GO" id="GO:0071816">
    <property type="term" value="P:tail-anchored membrane protein insertion into ER membrane"/>
    <property type="evidence" value="ECO:0007669"/>
    <property type="project" value="InterPro"/>
</dbReference>
<feature type="transmembrane region" description="Helical" evidence="2">
    <location>
        <begin position="6"/>
        <end position="24"/>
    </location>
</feature>
<organism evidence="3 4">
    <name type="scientific">Furculomyces boomerangus</name>
    <dbReference type="NCBI Taxonomy" id="61424"/>
    <lineage>
        <taxon>Eukaryota</taxon>
        <taxon>Fungi</taxon>
        <taxon>Fungi incertae sedis</taxon>
        <taxon>Zoopagomycota</taxon>
        <taxon>Kickxellomycotina</taxon>
        <taxon>Harpellomycetes</taxon>
        <taxon>Harpellales</taxon>
        <taxon>Harpellaceae</taxon>
        <taxon>Furculomyces</taxon>
    </lineage>
</organism>
<evidence type="ECO:0000256" key="2">
    <source>
        <dbReference type="SAM" id="Phobius"/>
    </source>
</evidence>
<keyword evidence="2" id="KW-0472">Membrane</keyword>
<keyword evidence="1" id="KW-0175">Coiled coil</keyword>